<evidence type="ECO:0000313" key="1">
    <source>
        <dbReference type="EMBL" id="UGS26339.1"/>
    </source>
</evidence>
<accession>A0ABY3RQV4</accession>
<dbReference type="EMBL" id="CP082781">
    <property type="protein sequence ID" value="UGS26339.1"/>
    <property type="molecule type" value="Genomic_DNA"/>
</dbReference>
<proteinExistence type="predicted"/>
<organism evidence="1 2">
    <name type="scientific">Microbacterium resistens</name>
    <dbReference type="NCBI Taxonomy" id="156977"/>
    <lineage>
        <taxon>Bacteria</taxon>
        <taxon>Bacillati</taxon>
        <taxon>Actinomycetota</taxon>
        <taxon>Actinomycetes</taxon>
        <taxon>Micrococcales</taxon>
        <taxon>Microbacteriaceae</taxon>
        <taxon>Microbacterium</taxon>
    </lineage>
</organism>
<gene>
    <name evidence="1" type="ORF">K8F61_17190</name>
</gene>
<dbReference type="RefSeq" id="WP_231820056.1">
    <property type="nucleotide sequence ID" value="NZ_CP082781.1"/>
</dbReference>
<sequence>MGRTTKFPAADQNVGQSYGACNAGPVTWNTVRFSDPEEIWFRPMNIEFGETWDTAKFSIWICRPNGTPVLSGVATKAWGIAPAWTNLGRWPGGGFVLRTAVTAYSNSKGSLNCRFGSWQGELSYVPTPGTTG</sequence>
<protein>
    <submittedName>
        <fullName evidence="1">Uncharacterized protein</fullName>
    </submittedName>
</protein>
<evidence type="ECO:0000313" key="2">
    <source>
        <dbReference type="Proteomes" id="UP001199642"/>
    </source>
</evidence>
<reference evidence="1 2" key="1">
    <citation type="submission" date="2023-01" db="EMBL/GenBank/DDBJ databases">
        <title>Characterization of estradiol degrading bacteria Microbacterium sp. MZT7 and reveal degrading genes through genome analysis.</title>
        <authorList>
            <person name="Hao P."/>
            <person name="Gao Y."/>
        </authorList>
    </citation>
    <scope>NUCLEOTIDE SEQUENCE [LARGE SCALE GENOMIC DNA]</scope>
    <source>
        <strain evidence="1 2">MZT7</strain>
    </source>
</reference>
<name>A0ABY3RQV4_9MICO</name>
<keyword evidence="2" id="KW-1185">Reference proteome</keyword>
<dbReference type="Proteomes" id="UP001199642">
    <property type="component" value="Chromosome"/>
</dbReference>